<dbReference type="RefSeq" id="WP_388308015.1">
    <property type="nucleotide sequence ID" value="NZ_JBIBDZ010000005.1"/>
</dbReference>
<dbReference type="EMBL" id="JBIBDZ010000005">
    <property type="protein sequence ID" value="MFF5920391.1"/>
    <property type="molecule type" value="Genomic_DNA"/>
</dbReference>
<dbReference type="PANTHER" id="PTHR46211:SF1">
    <property type="entry name" value="GLYCEROPHOSPHODIESTER PHOSPHODIESTERASE, CYTOPLASMIC"/>
    <property type="match status" value="1"/>
</dbReference>
<comment type="caution">
    <text evidence="3">The sequence shown here is derived from an EMBL/GenBank/DDBJ whole genome shotgun (WGS) entry which is preliminary data.</text>
</comment>
<organism evidence="3 4">
    <name type="scientific">Streptomyces flavochromogenes</name>
    <dbReference type="NCBI Taxonomy" id="68199"/>
    <lineage>
        <taxon>Bacteria</taxon>
        <taxon>Bacillati</taxon>
        <taxon>Actinomycetota</taxon>
        <taxon>Actinomycetes</taxon>
        <taxon>Kitasatosporales</taxon>
        <taxon>Streptomycetaceae</taxon>
        <taxon>Streptomyces</taxon>
    </lineage>
</organism>
<dbReference type="Proteomes" id="UP001602370">
    <property type="component" value="Unassembled WGS sequence"/>
</dbReference>
<dbReference type="PROSITE" id="PS51704">
    <property type="entry name" value="GP_PDE"/>
    <property type="match status" value="1"/>
</dbReference>
<keyword evidence="1" id="KW-0732">Signal</keyword>
<dbReference type="InterPro" id="IPR017946">
    <property type="entry name" value="PLC-like_Pdiesterase_TIM-brl"/>
</dbReference>
<dbReference type="Pfam" id="PF03009">
    <property type="entry name" value="GDPD"/>
    <property type="match status" value="1"/>
</dbReference>
<accession>A0ABW6XSP6</accession>
<feature type="domain" description="GP-PDE" evidence="2">
    <location>
        <begin position="66"/>
        <end position="302"/>
    </location>
</feature>
<evidence type="ECO:0000256" key="1">
    <source>
        <dbReference type="SAM" id="SignalP"/>
    </source>
</evidence>
<evidence type="ECO:0000313" key="3">
    <source>
        <dbReference type="EMBL" id="MFF5920391.1"/>
    </source>
</evidence>
<feature type="chain" id="PRO_5046205516" evidence="1">
    <location>
        <begin position="44"/>
        <end position="307"/>
    </location>
</feature>
<feature type="signal peptide" evidence="1">
    <location>
        <begin position="1"/>
        <end position="43"/>
    </location>
</feature>
<dbReference type="PANTHER" id="PTHR46211">
    <property type="entry name" value="GLYCEROPHOSPHORYL DIESTER PHOSPHODIESTERASE"/>
    <property type="match status" value="1"/>
</dbReference>
<evidence type="ECO:0000313" key="4">
    <source>
        <dbReference type="Proteomes" id="UP001602370"/>
    </source>
</evidence>
<name>A0ABW6XSP6_9ACTN</name>
<evidence type="ECO:0000259" key="2">
    <source>
        <dbReference type="PROSITE" id="PS51704"/>
    </source>
</evidence>
<dbReference type="SUPFAM" id="SSF51695">
    <property type="entry name" value="PLC-like phosphodiesterases"/>
    <property type="match status" value="1"/>
</dbReference>
<dbReference type="InterPro" id="IPR030395">
    <property type="entry name" value="GP_PDE_dom"/>
</dbReference>
<sequence length="307" mass="32783">MRDPHPPASRPRRRRGTTGLVVVVTAVAGFAAVLVATASPALAAPRPTADDTAATSPWMRPAGAPVTVIAHRGASSAAPENTLIAGEVARRGGAVWIENDVQPSEDDVPYVLHDTTVDRTTDGTGPIRSLTSTELDALDAGSWFAPAFAGTHVPTLEAQLRDLRLRGGKLLLEVKGSHTYSQVRRIVELVREQGMSDRVFVQSFEVTHLRYVHELAPDLPLGLLRDTLDTDPLAVAEDLRLASYNPSDRALSSRPELVRDLHAAGVAVNVWTVDSPARWKALDALGVDGIITNRPTELGGWSSGLAS</sequence>
<proteinExistence type="predicted"/>
<gene>
    <name evidence="3" type="ORF">ACFY8C_18920</name>
</gene>
<dbReference type="Gene3D" id="3.20.20.190">
    <property type="entry name" value="Phosphatidylinositol (PI) phosphodiesterase"/>
    <property type="match status" value="1"/>
</dbReference>
<keyword evidence="4" id="KW-1185">Reference proteome</keyword>
<protein>
    <submittedName>
        <fullName evidence="3">Glycerophosphodiester phosphodiesterase</fullName>
    </submittedName>
</protein>
<reference evidence="3 4" key="1">
    <citation type="submission" date="2024-10" db="EMBL/GenBank/DDBJ databases">
        <title>The Natural Products Discovery Center: Release of the First 8490 Sequenced Strains for Exploring Actinobacteria Biosynthetic Diversity.</title>
        <authorList>
            <person name="Kalkreuter E."/>
            <person name="Kautsar S.A."/>
            <person name="Yang D."/>
            <person name="Bader C.D."/>
            <person name="Teijaro C.N."/>
            <person name="Fluegel L."/>
            <person name="Davis C.M."/>
            <person name="Simpson J.R."/>
            <person name="Lauterbach L."/>
            <person name="Steele A.D."/>
            <person name="Gui C."/>
            <person name="Meng S."/>
            <person name="Li G."/>
            <person name="Viehrig K."/>
            <person name="Ye F."/>
            <person name="Su P."/>
            <person name="Kiefer A.F."/>
            <person name="Nichols A."/>
            <person name="Cepeda A.J."/>
            <person name="Yan W."/>
            <person name="Fan B."/>
            <person name="Jiang Y."/>
            <person name="Adhikari A."/>
            <person name="Zheng C.-J."/>
            <person name="Schuster L."/>
            <person name="Cowan T.M."/>
            <person name="Smanski M.J."/>
            <person name="Chevrette M.G."/>
            <person name="De Carvalho L.P.S."/>
            <person name="Shen B."/>
        </authorList>
    </citation>
    <scope>NUCLEOTIDE SEQUENCE [LARGE SCALE GENOMIC DNA]</scope>
    <source>
        <strain evidence="3 4">NPDC012605</strain>
    </source>
</reference>